<keyword evidence="2" id="KW-1185">Reference proteome</keyword>
<organism evidence="1 2">
    <name type="scientific">Methylobacterium oryzae CBMB20</name>
    <dbReference type="NCBI Taxonomy" id="693986"/>
    <lineage>
        <taxon>Bacteria</taxon>
        <taxon>Pseudomonadati</taxon>
        <taxon>Pseudomonadota</taxon>
        <taxon>Alphaproteobacteria</taxon>
        <taxon>Hyphomicrobiales</taxon>
        <taxon>Methylobacteriaceae</taxon>
        <taxon>Methylobacterium</taxon>
    </lineage>
</organism>
<proteinExistence type="predicted"/>
<evidence type="ECO:0000313" key="2">
    <source>
        <dbReference type="Proteomes" id="UP000029492"/>
    </source>
</evidence>
<protein>
    <submittedName>
        <fullName evidence="1">Protein of unassigned function</fullName>
    </submittedName>
</protein>
<dbReference type="HOGENOM" id="CLU_2634043_0_0_5"/>
<dbReference type="AlphaFoldDB" id="A0A089NNC4"/>
<name>A0A089NNC4_9HYPH</name>
<reference evidence="1 2" key="1">
    <citation type="journal article" date="2014" name="PLoS ONE">
        <title>Genome Information of Methylobacterium oryzae, a Plant-Probiotic Methylotroph in the Phyllosphere.</title>
        <authorList>
            <person name="Kwak M.J."/>
            <person name="Jeong H."/>
            <person name="Madhaiyan M."/>
            <person name="Lee Y."/>
            <person name="Sa T.M."/>
            <person name="Oh T.K."/>
            <person name="Kim J.F."/>
        </authorList>
    </citation>
    <scope>NUCLEOTIDE SEQUENCE [LARGE SCALE GENOMIC DNA]</scope>
    <source>
        <strain evidence="1 2">CBMB20</strain>
    </source>
</reference>
<dbReference type="Proteomes" id="UP000029492">
    <property type="component" value="Chromosome"/>
</dbReference>
<sequence>MFSICRCSMADRSSTGARKSILSLSTPYSSEFGADDRYLSDHLRIMDPKRQPFLSGTLKKMKISEASSLQDRVSKNG</sequence>
<dbReference type="KEGG" id="mor:MOC_0290"/>
<dbReference type="STRING" id="693986.MOC_0290"/>
<dbReference type="EMBL" id="CP003811">
    <property type="protein sequence ID" value="AIQ88045.1"/>
    <property type="molecule type" value="Genomic_DNA"/>
</dbReference>
<gene>
    <name evidence="1" type="ORF">MOC_0290</name>
</gene>
<accession>A0A089NNC4</accession>
<evidence type="ECO:0000313" key="1">
    <source>
        <dbReference type="EMBL" id="AIQ88045.1"/>
    </source>
</evidence>